<name>A0A1H2WWM1_9EURY</name>
<evidence type="ECO:0000313" key="6">
    <source>
        <dbReference type="Proteomes" id="UP000198669"/>
    </source>
</evidence>
<dbReference type="InterPro" id="IPR051782">
    <property type="entry name" value="ABC_Transporter_VariousFunc"/>
</dbReference>
<dbReference type="SMART" id="SM00382">
    <property type="entry name" value="AAA"/>
    <property type="match status" value="1"/>
</dbReference>
<keyword evidence="2" id="KW-0547">Nucleotide-binding</keyword>
<dbReference type="GO" id="GO:0005524">
    <property type="term" value="F:ATP binding"/>
    <property type="evidence" value="ECO:0007669"/>
    <property type="project" value="UniProtKB-KW"/>
</dbReference>
<dbReference type="Pfam" id="PF00005">
    <property type="entry name" value="ABC_tran"/>
    <property type="match status" value="1"/>
</dbReference>
<dbReference type="SUPFAM" id="SSF52540">
    <property type="entry name" value="P-loop containing nucleoside triphosphate hydrolases"/>
    <property type="match status" value="1"/>
</dbReference>
<dbReference type="EMBL" id="FNMU01000005">
    <property type="protein sequence ID" value="SDW85030.1"/>
    <property type="molecule type" value="Genomic_DNA"/>
</dbReference>
<evidence type="ECO:0000256" key="1">
    <source>
        <dbReference type="ARBA" id="ARBA00022448"/>
    </source>
</evidence>
<dbReference type="PROSITE" id="PS50893">
    <property type="entry name" value="ABC_TRANSPORTER_2"/>
    <property type="match status" value="1"/>
</dbReference>
<keyword evidence="1" id="KW-0813">Transport</keyword>
<dbReference type="Proteomes" id="UP000198669">
    <property type="component" value="Unassembled WGS sequence"/>
</dbReference>
<accession>A0A1H2WWM1</accession>
<dbReference type="InterPro" id="IPR027417">
    <property type="entry name" value="P-loop_NTPase"/>
</dbReference>
<dbReference type="GO" id="GO:0016887">
    <property type="term" value="F:ATP hydrolysis activity"/>
    <property type="evidence" value="ECO:0007669"/>
    <property type="project" value="InterPro"/>
</dbReference>
<evidence type="ECO:0000256" key="3">
    <source>
        <dbReference type="ARBA" id="ARBA00022840"/>
    </source>
</evidence>
<dbReference type="Gene3D" id="3.40.50.300">
    <property type="entry name" value="P-loop containing nucleotide triphosphate hydrolases"/>
    <property type="match status" value="1"/>
</dbReference>
<proteinExistence type="predicted"/>
<evidence type="ECO:0000313" key="5">
    <source>
        <dbReference type="EMBL" id="SDW85030.1"/>
    </source>
</evidence>
<dbReference type="PANTHER" id="PTHR42939">
    <property type="entry name" value="ABC TRANSPORTER ATP-BINDING PROTEIN ALBC-RELATED"/>
    <property type="match status" value="1"/>
</dbReference>
<evidence type="ECO:0000256" key="2">
    <source>
        <dbReference type="ARBA" id="ARBA00022741"/>
    </source>
</evidence>
<feature type="domain" description="ABC transporter" evidence="4">
    <location>
        <begin position="14"/>
        <end position="241"/>
    </location>
</feature>
<protein>
    <submittedName>
        <fullName evidence="5">Heme exporter protein A</fullName>
    </submittedName>
</protein>
<dbReference type="PANTHER" id="PTHR42939:SF1">
    <property type="entry name" value="ABC TRANSPORTER ATP-BINDING PROTEIN ALBC-RELATED"/>
    <property type="match status" value="1"/>
</dbReference>
<organism evidence="5 6">
    <name type="scientific">Methanohalophilus halophilus</name>
    <dbReference type="NCBI Taxonomy" id="2177"/>
    <lineage>
        <taxon>Archaea</taxon>
        <taxon>Methanobacteriati</taxon>
        <taxon>Methanobacteriota</taxon>
        <taxon>Stenosarchaea group</taxon>
        <taxon>Methanomicrobia</taxon>
        <taxon>Methanosarcinales</taxon>
        <taxon>Methanosarcinaceae</taxon>
        <taxon>Methanohalophilus</taxon>
    </lineage>
</organism>
<dbReference type="AlphaFoldDB" id="A0A1H2WWM1"/>
<sequence length="247" mass="27818">MANIIYTTMGETILIAEDIFRDYGCLHALNGINLRVEEGEFIAIIGPNGAGKSTLLKIFAYLISPTEGTLQIFGTKDHDREDVRDRIGMLSHETFLYDNLTARENLLFFGKLYGMEPAVLEQRCDHLIRKIGLWKRAEDPVKNFSRGMKQRLSFARAIIHDPSLLLLDEPYTGLDMNASSLMENLLMEKPGMTKIMVTHDLDKAFRLCSRLLIMEAGNIVHDVVTNDPNARKFAEAVCFSAGGQFKC</sequence>
<evidence type="ECO:0000259" key="4">
    <source>
        <dbReference type="PROSITE" id="PS50893"/>
    </source>
</evidence>
<dbReference type="InterPro" id="IPR003439">
    <property type="entry name" value="ABC_transporter-like_ATP-bd"/>
</dbReference>
<gene>
    <name evidence="5" type="ORF">SAMN04515625_1746</name>
</gene>
<dbReference type="InterPro" id="IPR003593">
    <property type="entry name" value="AAA+_ATPase"/>
</dbReference>
<keyword evidence="3" id="KW-0067">ATP-binding</keyword>
<reference evidence="5 6" key="1">
    <citation type="submission" date="2016-10" db="EMBL/GenBank/DDBJ databases">
        <authorList>
            <person name="de Groot N.N."/>
        </authorList>
    </citation>
    <scope>NUCLEOTIDE SEQUENCE [LARGE SCALE GENOMIC DNA]</scope>
    <source>
        <strain evidence="5 6">Z-7982</strain>
    </source>
</reference>